<keyword evidence="2" id="KW-0326">Glycosidase</keyword>
<dbReference type="InterPro" id="IPR000322">
    <property type="entry name" value="Glyco_hydro_31_TIM"/>
</dbReference>
<dbReference type="InterPro" id="IPR017853">
    <property type="entry name" value="GH"/>
</dbReference>
<feature type="non-terminal residue" evidence="4">
    <location>
        <position position="68"/>
    </location>
</feature>
<dbReference type="Gene3D" id="3.20.20.80">
    <property type="entry name" value="Glycosidases"/>
    <property type="match status" value="1"/>
</dbReference>
<feature type="domain" description="Glycoside hydrolase family 31 TIM barrel" evidence="3">
    <location>
        <begin position="1"/>
        <end position="65"/>
    </location>
</feature>
<accession>A0A164GY33</accession>
<sequence>DIQYADIDYMDGRRDFTIDPVNFGDLPALVDEVKKGGLRFVIILDPAIANDYETYERGVALSVYAEWA</sequence>
<name>A0A164GY33_9CRUS</name>
<evidence type="ECO:0000259" key="3">
    <source>
        <dbReference type="Pfam" id="PF01055"/>
    </source>
</evidence>
<dbReference type="GO" id="GO:0005975">
    <property type="term" value="P:carbohydrate metabolic process"/>
    <property type="evidence" value="ECO:0007669"/>
    <property type="project" value="InterPro"/>
</dbReference>
<dbReference type="EMBL" id="LRGB01013488">
    <property type="protein sequence ID" value="KZR99494.1"/>
    <property type="molecule type" value="Genomic_DNA"/>
</dbReference>
<proteinExistence type="inferred from homology"/>
<evidence type="ECO:0000313" key="5">
    <source>
        <dbReference type="Proteomes" id="UP000076858"/>
    </source>
</evidence>
<dbReference type="PANTHER" id="PTHR22762:SF133">
    <property type="entry name" value="P-TYPE DOMAIN-CONTAINING PROTEIN"/>
    <property type="match status" value="1"/>
</dbReference>
<dbReference type="GO" id="GO:0004558">
    <property type="term" value="F:alpha-1,4-glucosidase activity"/>
    <property type="evidence" value="ECO:0007669"/>
    <property type="project" value="TreeGrafter"/>
</dbReference>
<evidence type="ECO:0000313" key="4">
    <source>
        <dbReference type="EMBL" id="KZR99494.1"/>
    </source>
</evidence>
<organism evidence="4 5">
    <name type="scientific">Daphnia magna</name>
    <dbReference type="NCBI Taxonomy" id="35525"/>
    <lineage>
        <taxon>Eukaryota</taxon>
        <taxon>Metazoa</taxon>
        <taxon>Ecdysozoa</taxon>
        <taxon>Arthropoda</taxon>
        <taxon>Crustacea</taxon>
        <taxon>Branchiopoda</taxon>
        <taxon>Diplostraca</taxon>
        <taxon>Cladocera</taxon>
        <taxon>Anomopoda</taxon>
        <taxon>Daphniidae</taxon>
        <taxon>Daphnia</taxon>
    </lineage>
</organism>
<evidence type="ECO:0000256" key="1">
    <source>
        <dbReference type="ARBA" id="ARBA00007806"/>
    </source>
</evidence>
<comment type="similarity">
    <text evidence="1 2">Belongs to the glycosyl hydrolase 31 family.</text>
</comment>
<dbReference type="Pfam" id="PF01055">
    <property type="entry name" value="Glyco_hydro_31_2nd"/>
    <property type="match status" value="1"/>
</dbReference>
<evidence type="ECO:0000256" key="2">
    <source>
        <dbReference type="RuleBase" id="RU361185"/>
    </source>
</evidence>
<dbReference type="AlphaFoldDB" id="A0A164GY33"/>
<comment type="caution">
    <text evidence="4">The sequence shown here is derived from an EMBL/GenBank/DDBJ whole genome shotgun (WGS) entry which is preliminary data.</text>
</comment>
<feature type="non-terminal residue" evidence="4">
    <location>
        <position position="1"/>
    </location>
</feature>
<gene>
    <name evidence="4" type="ORF">APZ42_004616</name>
</gene>
<dbReference type="SUPFAM" id="SSF51445">
    <property type="entry name" value="(Trans)glycosidases"/>
    <property type="match status" value="1"/>
</dbReference>
<protein>
    <submittedName>
        <fullName evidence="4">Lysosomal alpha-glucosidase</fullName>
    </submittedName>
</protein>
<dbReference type="STRING" id="35525.A0A164GY33"/>
<keyword evidence="5" id="KW-1185">Reference proteome</keyword>
<dbReference type="PANTHER" id="PTHR22762">
    <property type="entry name" value="ALPHA-GLUCOSIDASE"/>
    <property type="match status" value="1"/>
</dbReference>
<keyword evidence="2" id="KW-0378">Hydrolase</keyword>
<dbReference type="Proteomes" id="UP000076858">
    <property type="component" value="Unassembled WGS sequence"/>
</dbReference>
<reference evidence="4 5" key="1">
    <citation type="submission" date="2016-03" db="EMBL/GenBank/DDBJ databases">
        <title>EvidentialGene: Evidence-directed Construction of Genes on Genomes.</title>
        <authorList>
            <person name="Gilbert D.G."/>
            <person name="Choi J.-H."/>
            <person name="Mockaitis K."/>
            <person name="Colbourne J."/>
            <person name="Pfrender M."/>
        </authorList>
    </citation>
    <scope>NUCLEOTIDE SEQUENCE [LARGE SCALE GENOMIC DNA]</scope>
    <source>
        <strain evidence="4 5">Xinb3</strain>
        <tissue evidence="4">Complete organism</tissue>
    </source>
</reference>